<gene>
    <name evidence="1" type="ORF">CCS01_05735</name>
</gene>
<sequence length="118" mass="12925">MRLIHQVIDDLRAGLDGPVSPMDAALEELLNGERGSLPDLADRFTELGLASIMASWIGNGPNRPVSTHDLRRILGEERVQDLATLTGLSPDDFLVHLARRLPAAVHRMTPEGELRTTP</sequence>
<dbReference type="RefSeq" id="WP_104517889.1">
    <property type="nucleotide sequence ID" value="NZ_NHRY01000062.1"/>
</dbReference>
<name>A0A2S6NLB2_RHOGL</name>
<dbReference type="Gene3D" id="1.10.10.690">
    <property type="entry name" value="YidB-like"/>
    <property type="match status" value="1"/>
</dbReference>
<dbReference type="InterPro" id="IPR027405">
    <property type="entry name" value="YidB-like"/>
</dbReference>
<accession>A0A2S6NLB2</accession>
<reference evidence="1 2" key="1">
    <citation type="journal article" date="2018" name="Arch. Microbiol.">
        <title>New insights into the metabolic potential of the phototrophic purple bacterium Rhodopila globiformis DSM 161(T) from its draft genome sequence and evidence for a vanadium-dependent nitrogenase.</title>
        <authorList>
            <person name="Imhoff J.F."/>
            <person name="Rahn T."/>
            <person name="Kunzel S."/>
            <person name="Neulinger S.C."/>
        </authorList>
    </citation>
    <scope>NUCLEOTIDE SEQUENCE [LARGE SCALE GENOMIC DNA]</scope>
    <source>
        <strain evidence="1 2">DSM 161</strain>
    </source>
</reference>
<dbReference type="InterPro" id="IPR045372">
    <property type="entry name" value="YidB"/>
</dbReference>
<dbReference type="AlphaFoldDB" id="A0A2S6NLB2"/>
<comment type="caution">
    <text evidence="1">The sequence shown here is derived from an EMBL/GenBank/DDBJ whole genome shotgun (WGS) entry which is preliminary data.</text>
</comment>
<organism evidence="1 2">
    <name type="scientific">Rhodopila globiformis</name>
    <name type="common">Rhodopseudomonas globiformis</name>
    <dbReference type="NCBI Taxonomy" id="1071"/>
    <lineage>
        <taxon>Bacteria</taxon>
        <taxon>Pseudomonadati</taxon>
        <taxon>Pseudomonadota</taxon>
        <taxon>Alphaproteobacteria</taxon>
        <taxon>Acetobacterales</taxon>
        <taxon>Acetobacteraceae</taxon>
        <taxon>Rhodopila</taxon>
    </lineage>
</organism>
<dbReference type="EMBL" id="NHRY01000062">
    <property type="protein sequence ID" value="PPQ36099.1"/>
    <property type="molecule type" value="Genomic_DNA"/>
</dbReference>
<dbReference type="Proteomes" id="UP000239724">
    <property type="component" value="Unassembled WGS sequence"/>
</dbReference>
<evidence type="ECO:0000313" key="2">
    <source>
        <dbReference type="Proteomes" id="UP000239724"/>
    </source>
</evidence>
<protein>
    <recommendedName>
        <fullName evidence="3">DUF937 domain-containing protein</fullName>
    </recommendedName>
</protein>
<proteinExistence type="predicted"/>
<evidence type="ECO:0000313" key="1">
    <source>
        <dbReference type="EMBL" id="PPQ36099.1"/>
    </source>
</evidence>
<dbReference type="OrthoDB" id="4235777at2"/>
<dbReference type="Pfam" id="PF20159">
    <property type="entry name" value="YidB"/>
    <property type="match status" value="1"/>
</dbReference>
<keyword evidence="2" id="KW-1185">Reference proteome</keyword>
<dbReference type="SUPFAM" id="SSF140804">
    <property type="entry name" value="YidB-like"/>
    <property type="match status" value="1"/>
</dbReference>
<evidence type="ECO:0008006" key="3">
    <source>
        <dbReference type="Google" id="ProtNLM"/>
    </source>
</evidence>